<protein>
    <submittedName>
        <fullName evidence="1">Uncharacterized protein</fullName>
    </submittedName>
</protein>
<evidence type="ECO:0000313" key="2">
    <source>
        <dbReference type="Proteomes" id="UP001162972"/>
    </source>
</evidence>
<accession>A0AAD6JBZ5</accession>
<dbReference type="EMBL" id="JAPFFJ010000018">
    <property type="protein sequence ID" value="KAJ6402346.1"/>
    <property type="molecule type" value="Genomic_DNA"/>
</dbReference>
<dbReference type="Proteomes" id="UP001162972">
    <property type="component" value="Chromosome 4"/>
</dbReference>
<sequence>MPRGNSLRMRRLGSGFRSSENSCMMQTTHWMNLTRQVVKNTGSTGRKRRRFFSSSNKLALRRKIKDLNYKLAGIESMKSKFDLDRASKVEDSPVSAVTTKRRLFRGRWGFSDFSSRSLEAAVEAIP</sequence>
<proteinExistence type="predicted"/>
<reference evidence="1 2" key="1">
    <citation type="journal article" date="2023" name="Int. J. Mol. Sci.">
        <title>De Novo Assembly and Annotation of 11 Diverse Shrub Willow (Salix) Genomes Reveals Novel Gene Organization in Sex-Linked Regions.</title>
        <authorList>
            <person name="Hyden B."/>
            <person name="Feng K."/>
            <person name="Yates T.B."/>
            <person name="Jawdy S."/>
            <person name="Cereghino C."/>
            <person name="Smart L.B."/>
            <person name="Muchero W."/>
        </authorList>
    </citation>
    <scope>NUCLEOTIDE SEQUENCE [LARGE SCALE GENOMIC DNA]</scope>
    <source>
        <tissue evidence="1">Shoot tip</tissue>
    </source>
</reference>
<organism evidence="1 2">
    <name type="scientific">Salix udensis</name>
    <dbReference type="NCBI Taxonomy" id="889485"/>
    <lineage>
        <taxon>Eukaryota</taxon>
        <taxon>Viridiplantae</taxon>
        <taxon>Streptophyta</taxon>
        <taxon>Embryophyta</taxon>
        <taxon>Tracheophyta</taxon>
        <taxon>Spermatophyta</taxon>
        <taxon>Magnoliopsida</taxon>
        <taxon>eudicotyledons</taxon>
        <taxon>Gunneridae</taxon>
        <taxon>Pentapetalae</taxon>
        <taxon>rosids</taxon>
        <taxon>fabids</taxon>
        <taxon>Malpighiales</taxon>
        <taxon>Salicaceae</taxon>
        <taxon>Saliceae</taxon>
        <taxon>Salix</taxon>
    </lineage>
</organism>
<gene>
    <name evidence="1" type="ORF">OIU84_014437</name>
</gene>
<evidence type="ECO:0000313" key="1">
    <source>
        <dbReference type="EMBL" id="KAJ6402346.1"/>
    </source>
</evidence>
<comment type="caution">
    <text evidence="1">The sequence shown here is derived from an EMBL/GenBank/DDBJ whole genome shotgun (WGS) entry which is preliminary data.</text>
</comment>
<name>A0AAD6JBZ5_9ROSI</name>
<keyword evidence="2" id="KW-1185">Reference proteome</keyword>
<dbReference type="AlphaFoldDB" id="A0AAD6JBZ5"/>